<dbReference type="Pfam" id="PF05190">
    <property type="entry name" value="MutS_IV"/>
    <property type="match status" value="1"/>
</dbReference>
<evidence type="ECO:0000313" key="10">
    <source>
        <dbReference type="EMBL" id="CAI7998208.1"/>
    </source>
</evidence>
<dbReference type="InterPro" id="IPR007695">
    <property type="entry name" value="DNA_mismatch_repair_MutS-lik_N"/>
</dbReference>
<proteinExistence type="inferred from homology"/>
<protein>
    <submittedName>
        <fullName evidence="10">DNA mismatch repair protein MutS</fullName>
    </submittedName>
</protein>
<dbReference type="FunFam" id="3.40.50.300:FF:001579">
    <property type="entry name" value="DNA mismatch repair protein MutS"/>
    <property type="match status" value="1"/>
</dbReference>
<comment type="caution">
    <text evidence="10">The sequence shown here is derived from an EMBL/GenBank/DDBJ whole genome shotgun (WGS) entry which is preliminary data.</text>
</comment>
<dbReference type="InterPro" id="IPR000432">
    <property type="entry name" value="DNA_mismatch_repair_MutS_C"/>
</dbReference>
<dbReference type="GO" id="GO:0030983">
    <property type="term" value="F:mismatched DNA binding"/>
    <property type="evidence" value="ECO:0007669"/>
    <property type="project" value="InterPro"/>
</dbReference>
<dbReference type="InterPro" id="IPR045076">
    <property type="entry name" value="MutS"/>
</dbReference>
<dbReference type="FunFam" id="3.40.1170.10:FF:000001">
    <property type="entry name" value="DNA mismatch repair protein MutS"/>
    <property type="match status" value="1"/>
</dbReference>
<dbReference type="SMART" id="SM00533">
    <property type="entry name" value="MUTSd"/>
    <property type="match status" value="1"/>
</dbReference>
<dbReference type="Gene3D" id="3.30.420.110">
    <property type="entry name" value="MutS, connector domain"/>
    <property type="match status" value="1"/>
</dbReference>
<dbReference type="SMART" id="SM00534">
    <property type="entry name" value="MUTSac"/>
    <property type="match status" value="1"/>
</dbReference>
<dbReference type="PANTHER" id="PTHR11361">
    <property type="entry name" value="DNA MISMATCH REPAIR PROTEIN MUTS FAMILY MEMBER"/>
    <property type="match status" value="1"/>
</dbReference>
<evidence type="ECO:0000256" key="1">
    <source>
        <dbReference type="ARBA" id="ARBA00006271"/>
    </source>
</evidence>
<dbReference type="InterPro" id="IPR007860">
    <property type="entry name" value="DNA_mmatch_repair_MutS_con_dom"/>
</dbReference>
<dbReference type="InterPro" id="IPR007696">
    <property type="entry name" value="DNA_mismatch_repair_MutS_core"/>
</dbReference>
<evidence type="ECO:0000256" key="6">
    <source>
        <dbReference type="ARBA" id="ARBA00023204"/>
    </source>
</evidence>
<dbReference type="Pfam" id="PF05188">
    <property type="entry name" value="MutS_II"/>
    <property type="match status" value="1"/>
</dbReference>
<dbReference type="EMBL" id="CASHTH010000343">
    <property type="protein sequence ID" value="CAI7998208.1"/>
    <property type="molecule type" value="Genomic_DNA"/>
</dbReference>
<evidence type="ECO:0000256" key="5">
    <source>
        <dbReference type="ARBA" id="ARBA00023125"/>
    </source>
</evidence>
<keyword evidence="11" id="KW-1185">Reference proteome</keyword>
<evidence type="ECO:0000256" key="8">
    <source>
        <dbReference type="SAM" id="MobiDB-lite"/>
    </source>
</evidence>
<evidence type="ECO:0000256" key="3">
    <source>
        <dbReference type="ARBA" id="ARBA00022763"/>
    </source>
</evidence>
<dbReference type="GO" id="GO:0005829">
    <property type="term" value="C:cytosol"/>
    <property type="evidence" value="ECO:0007669"/>
    <property type="project" value="TreeGrafter"/>
</dbReference>
<comment type="function">
    <text evidence="7">Component of the post-replicative DNA mismatch repair system (MMR).</text>
</comment>
<comment type="similarity">
    <text evidence="1 7">Belongs to the DNA mismatch repair MutS family.</text>
</comment>
<dbReference type="InterPro" id="IPR007861">
    <property type="entry name" value="DNA_mismatch_repair_MutS_clamp"/>
</dbReference>
<evidence type="ECO:0000256" key="4">
    <source>
        <dbReference type="ARBA" id="ARBA00022840"/>
    </source>
</evidence>
<dbReference type="InterPro" id="IPR016151">
    <property type="entry name" value="DNA_mismatch_repair_MutS_N"/>
</dbReference>
<dbReference type="InterPro" id="IPR036187">
    <property type="entry name" value="DNA_mismatch_repair_MutS_sf"/>
</dbReference>
<evidence type="ECO:0000259" key="9">
    <source>
        <dbReference type="PROSITE" id="PS00486"/>
    </source>
</evidence>
<keyword evidence="6 7" id="KW-0234">DNA repair</keyword>
<feature type="domain" description="DNA mismatch repair proteins mutS family" evidence="9">
    <location>
        <begin position="704"/>
        <end position="720"/>
    </location>
</feature>
<dbReference type="GO" id="GO:0006298">
    <property type="term" value="P:mismatch repair"/>
    <property type="evidence" value="ECO:0007669"/>
    <property type="project" value="InterPro"/>
</dbReference>
<dbReference type="SUPFAM" id="SSF55271">
    <property type="entry name" value="DNA repair protein MutS, domain I"/>
    <property type="match status" value="1"/>
</dbReference>
<dbReference type="InterPro" id="IPR017261">
    <property type="entry name" value="DNA_mismatch_repair_MutS/MSH"/>
</dbReference>
<keyword evidence="2 7" id="KW-0547">Nucleotide-binding</keyword>
<evidence type="ECO:0000256" key="7">
    <source>
        <dbReference type="RuleBase" id="RU003756"/>
    </source>
</evidence>
<dbReference type="Pfam" id="PF05192">
    <property type="entry name" value="MutS_III"/>
    <property type="match status" value="1"/>
</dbReference>
<name>A0AA35W6Q8_GEOBA</name>
<dbReference type="Proteomes" id="UP001174909">
    <property type="component" value="Unassembled WGS sequence"/>
</dbReference>
<dbReference type="Pfam" id="PF01624">
    <property type="entry name" value="MutS_I"/>
    <property type="match status" value="1"/>
</dbReference>
<reference evidence="10" key="1">
    <citation type="submission" date="2023-03" db="EMBL/GenBank/DDBJ databases">
        <authorList>
            <person name="Steffen K."/>
            <person name="Cardenas P."/>
        </authorList>
    </citation>
    <scope>NUCLEOTIDE SEQUENCE</scope>
</reference>
<keyword evidence="5 7" id="KW-0238">DNA-binding</keyword>
<dbReference type="PIRSF" id="PIRSF037677">
    <property type="entry name" value="DNA_mis_repair_Msh6"/>
    <property type="match status" value="1"/>
</dbReference>
<dbReference type="Pfam" id="PF00488">
    <property type="entry name" value="MutS_V"/>
    <property type="match status" value="1"/>
</dbReference>
<accession>A0AA35W6Q8</accession>
<keyword evidence="4" id="KW-0067">ATP-binding</keyword>
<dbReference type="AlphaFoldDB" id="A0AA35W6Q8"/>
<dbReference type="PANTHER" id="PTHR11361:SF34">
    <property type="entry name" value="DNA MISMATCH REPAIR PROTEIN MSH1, MITOCHONDRIAL"/>
    <property type="match status" value="1"/>
</dbReference>
<gene>
    <name evidence="10" type="ORF">GBAR_LOCUS2365</name>
</gene>
<dbReference type="SUPFAM" id="SSF53150">
    <property type="entry name" value="DNA repair protein MutS, domain II"/>
    <property type="match status" value="1"/>
</dbReference>
<dbReference type="CDD" id="cd03284">
    <property type="entry name" value="ABC_MutS1"/>
    <property type="match status" value="1"/>
</dbReference>
<evidence type="ECO:0000256" key="2">
    <source>
        <dbReference type="ARBA" id="ARBA00022741"/>
    </source>
</evidence>
<dbReference type="NCBIfam" id="TIGR01070">
    <property type="entry name" value="mutS1"/>
    <property type="match status" value="1"/>
</dbReference>
<dbReference type="Gene3D" id="3.40.50.300">
    <property type="entry name" value="P-loop containing nucleotide triphosphate hydrolases"/>
    <property type="match status" value="1"/>
</dbReference>
<dbReference type="InterPro" id="IPR005748">
    <property type="entry name" value="DNA_mismatch_repair_MutS"/>
</dbReference>
<dbReference type="Gene3D" id="1.10.1420.10">
    <property type="match status" value="2"/>
</dbReference>
<dbReference type="GO" id="GO:0005524">
    <property type="term" value="F:ATP binding"/>
    <property type="evidence" value="ECO:0007669"/>
    <property type="project" value="UniProtKB-KW"/>
</dbReference>
<sequence length="883" mass="96212">MSTVLGGGRLTPVRRQYLTIKHSYPDAVVLFRMGDFYECFDDDARTLSSALEIALTSRTMGKDTRVPMAGVPAVSLESNLARLIKQGHKVAICEQLSDPATSKGLVERGVVRVVTPGTIIEAALLNNQANNYLAAVCLSEGQAGLAYVDVTTGEFAVCQLADDQLLLEIARLQPSEILVPDRERFQDFVASATSAGEAVSVTQLETSAFSLSVARRALLDYYGVLSLEAYGLEHNDAPTEPLAVRAAGAILEYLQYTWQGERPALSPPVVYSTASYMTLDPQTRRNLELFAAGRWDSRDLSLLNALDGTRTPMGARLLRKWLGQPLLDLERLQRRLDAVQFFHDDAFRRDEAASVLAPISDLERILSRVQTNSATPRDLLALQRSVESAAKLGAMLSRDNVAPVAWLAGELRPIPDVTVLIEQAIEPEPSGAVGDGGVIRPGFSPELDRTRGLSRDARGFIAGLETEERERTGIRNLKIGFNQVFGYYIEVSKSNLDAVPDHYQRRQTLAGGERYITPELKEFESQALDAREKLEELERSLYRQVCRQVADHGPAISRLASAIARADVFAGLADVAVRHGYVRPELNEGAAIRIADGRHPVVERVLGSGAFVPNDAALDSDDAQIMLITGPNMAGKSTYIRQVAIIVLMAQVGSFVPSSSATIGLVDRIFTRVGLQDDLATGQSTFMVEMVETAAILNQASWRSLVILDEIGRGTSTYDGLSIARAVVEHLHNNPRLGCKTLFATHYHELTELASTLPGVRNYSVAVSEEDGRIAFLRRIVPGGADRSYGVHVAMLAGMPASVVSRAQELLTHLEQDRGSNIGAGRGSSRNAEPSPQLPLPLFPLDDDGVAAELLSMDVSNLTPLEAINKLYELQEQARRPEE</sequence>
<organism evidence="10 11">
    <name type="scientific">Geodia barretti</name>
    <name type="common">Barrett's horny sponge</name>
    <dbReference type="NCBI Taxonomy" id="519541"/>
    <lineage>
        <taxon>Eukaryota</taxon>
        <taxon>Metazoa</taxon>
        <taxon>Porifera</taxon>
        <taxon>Demospongiae</taxon>
        <taxon>Heteroscleromorpha</taxon>
        <taxon>Tetractinellida</taxon>
        <taxon>Astrophorina</taxon>
        <taxon>Geodiidae</taxon>
        <taxon>Geodia</taxon>
    </lineage>
</organism>
<keyword evidence="3 7" id="KW-0227">DNA damage</keyword>
<dbReference type="InterPro" id="IPR027417">
    <property type="entry name" value="P-loop_NTPase"/>
</dbReference>
<feature type="region of interest" description="Disordered" evidence="8">
    <location>
        <begin position="818"/>
        <end position="843"/>
    </location>
</feature>
<dbReference type="SUPFAM" id="SSF52540">
    <property type="entry name" value="P-loop containing nucleoside triphosphate hydrolases"/>
    <property type="match status" value="1"/>
</dbReference>
<dbReference type="HAMAP" id="MF_00096">
    <property type="entry name" value="MutS"/>
    <property type="match status" value="1"/>
</dbReference>
<dbReference type="PROSITE" id="PS00486">
    <property type="entry name" value="DNA_MISMATCH_REPAIR_2"/>
    <property type="match status" value="1"/>
</dbReference>
<dbReference type="Gene3D" id="3.40.1170.10">
    <property type="entry name" value="DNA repair protein MutS, domain I"/>
    <property type="match status" value="1"/>
</dbReference>
<dbReference type="NCBIfam" id="NF003810">
    <property type="entry name" value="PRK05399.1"/>
    <property type="match status" value="1"/>
</dbReference>
<dbReference type="InterPro" id="IPR036678">
    <property type="entry name" value="MutS_con_dom_sf"/>
</dbReference>
<dbReference type="GO" id="GO:0140664">
    <property type="term" value="F:ATP-dependent DNA damage sensor activity"/>
    <property type="evidence" value="ECO:0007669"/>
    <property type="project" value="InterPro"/>
</dbReference>
<evidence type="ECO:0000313" key="11">
    <source>
        <dbReference type="Proteomes" id="UP001174909"/>
    </source>
</evidence>
<dbReference type="SUPFAM" id="SSF48334">
    <property type="entry name" value="DNA repair protein MutS, domain III"/>
    <property type="match status" value="1"/>
</dbReference>